<protein>
    <submittedName>
        <fullName evidence="6">DegT/DnrJ/EryC1/StrS aminotransferase</fullName>
    </submittedName>
</protein>
<gene>
    <name evidence="6" type="ORF">J421_3570</name>
</gene>
<keyword evidence="7" id="KW-1185">Reference proteome</keyword>
<dbReference type="InterPro" id="IPR000653">
    <property type="entry name" value="DegT/StrS_aminotransferase"/>
</dbReference>
<evidence type="ECO:0000256" key="1">
    <source>
        <dbReference type="ARBA" id="ARBA00022898"/>
    </source>
</evidence>
<feature type="modified residue" description="N6-(pyridoxal phosphate)lysine" evidence="4">
    <location>
        <position position="188"/>
    </location>
</feature>
<dbReference type="PATRIC" id="fig|861299.3.peg.3624"/>
<comment type="similarity">
    <text evidence="2 5">Belongs to the DegT/DnrJ/EryC1 family.</text>
</comment>
<dbReference type="PANTHER" id="PTHR30244">
    <property type="entry name" value="TRANSAMINASE"/>
    <property type="match status" value="1"/>
</dbReference>
<dbReference type="PIRSF" id="PIRSF000390">
    <property type="entry name" value="PLP_StrS"/>
    <property type="match status" value="1"/>
</dbReference>
<reference evidence="6 7" key="1">
    <citation type="journal article" date="2014" name="Genome Announc.">
        <title>Genome Sequence and Methylome of Soil Bacterium Gemmatirosa kalamazoonensis KBS708T, a Member of the Rarely Cultivated Gemmatimonadetes Phylum.</title>
        <authorList>
            <person name="Debruyn J.M."/>
            <person name="Radosevich M."/>
            <person name="Wommack K.E."/>
            <person name="Polson S.W."/>
            <person name="Hauser L.J."/>
            <person name="Fawaz M.N."/>
            <person name="Korlach J."/>
            <person name="Tsai Y.C."/>
        </authorList>
    </citation>
    <scope>NUCLEOTIDE SEQUENCE [LARGE SCALE GENOMIC DNA]</scope>
    <source>
        <strain evidence="6 7">KBS708</strain>
    </source>
</reference>
<evidence type="ECO:0000256" key="5">
    <source>
        <dbReference type="RuleBase" id="RU004508"/>
    </source>
</evidence>
<dbReference type="GO" id="GO:0008483">
    <property type="term" value="F:transaminase activity"/>
    <property type="evidence" value="ECO:0007669"/>
    <property type="project" value="UniProtKB-KW"/>
</dbReference>
<dbReference type="GO" id="GO:0000271">
    <property type="term" value="P:polysaccharide biosynthetic process"/>
    <property type="evidence" value="ECO:0007669"/>
    <property type="project" value="TreeGrafter"/>
</dbReference>
<sequence length="370" mass="40222">MPVPLLDLRAQHATIRDDVVKAMMEVVDAQAFILGEPVAALEREVAALSHTRHAIGCASGTDALLLALRAIDTGPGDEVITTPFTFFATAGTIHNAGARPVFVDIDPATFNIAPAAVEAAIGPKTKAVIPVDLFGQMAPIEELLRVSKGLPVIEDAAQSIGARRQIDGEWRMAGEAATIGTFSFFPSKNLGGYGDGGMIVTQDDRVATRLSRLRVHGGLKTYFHDEVGYNSRLDALQAAVLRAKLPHLAGWSEARRRNASFYDEAFADVAEIRTPYVDPANESIYNQYTIRTDRRDALQAHLKERGIGTSIYYPLPLHQQPCFAYLGYQAGACPEAERAASEVISLPIYPELTRDQLEEVASTVRAFYGR</sequence>
<accession>W0RKY8</accession>
<proteinExistence type="inferred from homology"/>
<dbReference type="EMBL" id="CP007128">
    <property type="protein sequence ID" value="AHG91107.1"/>
    <property type="molecule type" value="Genomic_DNA"/>
</dbReference>
<dbReference type="SUPFAM" id="SSF53383">
    <property type="entry name" value="PLP-dependent transferases"/>
    <property type="match status" value="1"/>
</dbReference>
<keyword evidence="6" id="KW-0808">Transferase</keyword>
<dbReference type="FunCoup" id="W0RKY8">
    <property type="interactions" value="332"/>
</dbReference>
<dbReference type="PANTHER" id="PTHR30244:SF36">
    <property type="entry name" value="3-OXO-GLUCOSE-6-PHOSPHATE:GLUTAMATE AMINOTRANSFERASE"/>
    <property type="match status" value="1"/>
</dbReference>
<evidence type="ECO:0000256" key="4">
    <source>
        <dbReference type="PIRSR" id="PIRSR000390-2"/>
    </source>
</evidence>
<dbReference type="Proteomes" id="UP000019151">
    <property type="component" value="Chromosome"/>
</dbReference>
<dbReference type="InterPro" id="IPR015421">
    <property type="entry name" value="PyrdxlP-dep_Trfase_major"/>
</dbReference>
<dbReference type="OrthoDB" id="9810913at2"/>
<dbReference type="GO" id="GO:0030170">
    <property type="term" value="F:pyridoxal phosphate binding"/>
    <property type="evidence" value="ECO:0007669"/>
    <property type="project" value="TreeGrafter"/>
</dbReference>
<dbReference type="CDD" id="cd00616">
    <property type="entry name" value="AHBA_syn"/>
    <property type="match status" value="1"/>
</dbReference>
<dbReference type="Pfam" id="PF01041">
    <property type="entry name" value="DegT_DnrJ_EryC1"/>
    <property type="match status" value="1"/>
</dbReference>
<dbReference type="Gene3D" id="3.90.1150.10">
    <property type="entry name" value="Aspartate Aminotransferase, domain 1"/>
    <property type="match status" value="1"/>
</dbReference>
<dbReference type="KEGG" id="gba:J421_3570"/>
<dbReference type="InParanoid" id="W0RKY8"/>
<organism evidence="6 7">
    <name type="scientific">Gemmatirosa kalamazoonensis</name>
    <dbReference type="NCBI Taxonomy" id="861299"/>
    <lineage>
        <taxon>Bacteria</taxon>
        <taxon>Pseudomonadati</taxon>
        <taxon>Gemmatimonadota</taxon>
        <taxon>Gemmatimonadia</taxon>
        <taxon>Gemmatimonadales</taxon>
        <taxon>Gemmatimonadaceae</taxon>
        <taxon>Gemmatirosa</taxon>
    </lineage>
</organism>
<dbReference type="eggNOG" id="COG0399">
    <property type="taxonomic scope" value="Bacteria"/>
</dbReference>
<keyword evidence="6" id="KW-0032">Aminotransferase</keyword>
<dbReference type="STRING" id="861299.J421_3570"/>
<evidence type="ECO:0000256" key="2">
    <source>
        <dbReference type="ARBA" id="ARBA00037999"/>
    </source>
</evidence>
<dbReference type="AlphaFoldDB" id="W0RKY8"/>
<keyword evidence="1 4" id="KW-0663">Pyridoxal phosphate</keyword>
<dbReference type="InterPro" id="IPR015424">
    <property type="entry name" value="PyrdxlP-dep_Trfase"/>
</dbReference>
<dbReference type="HOGENOM" id="CLU_033332_6_0_0"/>
<name>W0RKY8_9BACT</name>
<dbReference type="Gene3D" id="3.40.640.10">
    <property type="entry name" value="Type I PLP-dependent aspartate aminotransferase-like (Major domain)"/>
    <property type="match status" value="1"/>
</dbReference>
<feature type="active site" description="Proton acceptor" evidence="3">
    <location>
        <position position="188"/>
    </location>
</feature>
<evidence type="ECO:0000313" key="6">
    <source>
        <dbReference type="EMBL" id="AHG91107.1"/>
    </source>
</evidence>
<dbReference type="RefSeq" id="WP_025412564.1">
    <property type="nucleotide sequence ID" value="NZ_CP007128.1"/>
</dbReference>
<evidence type="ECO:0000256" key="3">
    <source>
        <dbReference type="PIRSR" id="PIRSR000390-1"/>
    </source>
</evidence>
<dbReference type="InterPro" id="IPR015422">
    <property type="entry name" value="PyrdxlP-dep_Trfase_small"/>
</dbReference>
<evidence type="ECO:0000313" key="7">
    <source>
        <dbReference type="Proteomes" id="UP000019151"/>
    </source>
</evidence>